<dbReference type="GO" id="GO:0005886">
    <property type="term" value="C:plasma membrane"/>
    <property type="evidence" value="ECO:0007669"/>
    <property type="project" value="UniProtKB-SubCell"/>
</dbReference>
<feature type="transmembrane region" description="Helical" evidence="7">
    <location>
        <begin position="148"/>
        <end position="168"/>
    </location>
</feature>
<dbReference type="SUPFAM" id="SSF103473">
    <property type="entry name" value="MFS general substrate transporter"/>
    <property type="match status" value="1"/>
</dbReference>
<proteinExistence type="predicted"/>
<evidence type="ECO:0000256" key="5">
    <source>
        <dbReference type="ARBA" id="ARBA00022989"/>
    </source>
</evidence>
<dbReference type="Gene3D" id="1.20.1250.20">
    <property type="entry name" value="MFS general substrate transporter like domains"/>
    <property type="match status" value="2"/>
</dbReference>
<feature type="transmembrane region" description="Helical" evidence="7">
    <location>
        <begin position="180"/>
        <end position="200"/>
    </location>
</feature>
<feature type="transmembrane region" description="Helical" evidence="7">
    <location>
        <begin position="24"/>
        <end position="47"/>
    </location>
</feature>
<evidence type="ECO:0000256" key="2">
    <source>
        <dbReference type="ARBA" id="ARBA00022448"/>
    </source>
</evidence>
<feature type="transmembrane region" description="Helical" evidence="7">
    <location>
        <begin position="263"/>
        <end position="285"/>
    </location>
</feature>
<evidence type="ECO:0000256" key="3">
    <source>
        <dbReference type="ARBA" id="ARBA00022475"/>
    </source>
</evidence>
<evidence type="ECO:0000256" key="7">
    <source>
        <dbReference type="SAM" id="Phobius"/>
    </source>
</evidence>
<accession>A0A1D7ZUS1</accession>
<dbReference type="Proteomes" id="UP000094714">
    <property type="component" value="Chromosome"/>
</dbReference>
<keyword evidence="2" id="KW-0813">Transport</keyword>
<dbReference type="Proteomes" id="UP000466799">
    <property type="component" value="Unassembled WGS sequence"/>
</dbReference>
<dbReference type="InterPro" id="IPR036259">
    <property type="entry name" value="MFS_trans_sf"/>
</dbReference>
<feature type="transmembrane region" description="Helical" evidence="7">
    <location>
        <begin position="221"/>
        <end position="243"/>
    </location>
</feature>
<evidence type="ECO:0000313" key="11">
    <source>
        <dbReference type="Proteomes" id="UP000094714"/>
    </source>
</evidence>
<dbReference type="EMBL" id="CP017151">
    <property type="protein sequence ID" value="AOR73624.1"/>
    <property type="molecule type" value="Genomic_DNA"/>
</dbReference>
<evidence type="ECO:0000313" key="12">
    <source>
        <dbReference type="Proteomes" id="UP000466799"/>
    </source>
</evidence>
<reference evidence="9 11" key="1">
    <citation type="submission" date="2016-09" db="EMBL/GenBank/DDBJ databases">
        <title>Genome Sequence of the Lactobacillus fermentum strain NCC2970 (CNCM I-5068).</title>
        <authorList>
            <person name="Barretto C."/>
            <person name="Ngom-Bru C."/>
            <person name="Genevaz A."/>
            <person name="Fournier C."/>
            <person name="Moine D."/>
            <person name="Kassam M."/>
            <person name="Iltis A."/>
            <person name="Sagory-Zalkind P."/>
            <person name="Faucherand G."/>
            <person name="Descombes P."/>
            <person name="Duboux S."/>
        </authorList>
    </citation>
    <scope>NUCLEOTIDE SEQUENCE [LARGE SCALE GENOMIC DNA]</scope>
    <source>
        <strain evidence="9 11">NCC2970</strain>
    </source>
</reference>
<feature type="transmembrane region" description="Helical" evidence="7">
    <location>
        <begin position="101"/>
        <end position="123"/>
    </location>
</feature>
<gene>
    <name evidence="10" type="ORF">GC247_03080</name>
    <name evidence="9" type="ORF">LACFE_CDS0144</name>
</gene>
<evidence type="ECO:0000256" key="4">
    <source>
        <dbReference type="ARBA" id="ARBA00022692"/>
    </source>
</evidence>
<dbReference type="AlphaFoldDB" id="A0A1D7ZUS1"/>
<name>A0A1D7ZUS1_LIMFE</name>
<feature type="transmembrane region" description="Helical" evidence="7">
    <location>
        <begin position="383"/>
        <end position="404"/>
    </location>
</feature>
<evidence type="ECO:0000256" key="6">
    <source>
        <dbReference type="ARBA" id="ARBA00023136"/>
    </source>
</evidence>
<keyword evidence="5 7" id="KW-1133">Transmembrane helix</keyword>
<feature type="transmembrane region" description="Helical" evidence="7">
    <location>
        <begin position="297"/>
        <end position="315"/>
    </location>
</feature>
<keyword evidence="6 7" id="KW-0472">Membrane</keyword>
<organism evidence="9 11">
    <name type="scientific">Limosilactobacillus fermentum</name>
    <name type="common">Lactobacillus fermentum</name>
    <dbReference type="NCBI Taxonomy" id="1613"/>
    <lineage>
        <taxon>Bacteria</taxon>
        <taxon>Bacillati</taxon>
        <taxon>Bacillota</taxon>
        <taxon>Bacilli</taxon>
        <taxon>Lactobacillales</taxon>
        <taxon>Lactobacillaceae</taxon>
        <taxon>Limosilactobacillus</taxon>
    </lineage>
</organism>
<reference evidence="10 12" key="2">
    <citation type="submission" date="2019-10" db="EMBL/GenBank/DDBJ databases">
        <title>Genome Sequencing and assembly of Lactobacillus fermentum I2, a lactic acid bacteria.</title>
        <authorList>
            <person name="Lopes L.S."/>
            <person name="Persinoti G.F."/>
            <person name="Riano-Pachon D.M."/>
            <person name="Labate C.A."/>
        </authorList>
    </citation>
    <scope>NUCLEOTIDE SEQUENCE [LARGE SCALE GENOMIC DNA]</scope>
    <source>
        <strain evidence="10 12">I2</strain>
    </source>
</reference>
<keyword evidence="4 7" id="KW-0812">Transmembrane</keyword>
<comment type="subcellular location">
    <subcellularLocation>
        <location evidence="1">Cell membrane</location>
        <topology evidence="1">Multi-pass membrane protein</topology>
    </subcellularLocation>
</comment>
<feature type="domain" description="Major facilitator superfamily (MFS) profile" evidence="8">
    <location>
        <begin position="22"/>
        <end position="409"/>
    </location>
</feature>
<protein>
    <submittedName>
        <fullName evidence="10">MFS transporter</fullName>
    </submittedName>
    <submittedName>
        <fullName evidence="9">Permease of the major facilitator superfamily</fullName>
    </submittedName>
</protein>
<evidence type="ECO:0000313" key="10">
    <source>
        <dbReference type="EMBL" id="MPQ34912.1"/>
    </source>
</evidence>
<feature type="transmembrane region" description="Helical" evidence="7">
    <location>
        <begin position="59"/>
        <end position="81"/>
    </location>
</feature>
<dbReference type="PANTHER" id="PTHR43414">
    <property type="entry name" value="MULTIDRUG RESISTANCE PROTEIN MDTG"/>
    <property type="match status" value="1"/>
</dbReference>
<evidence type="ECO:0000259" key="8">
    <source>
        <dbReference type="PROSITE" id="PS50850"/>
    </source>
</evidence>
<evidence type="ECO:0000313" key="9">
    <source>
        <dbReference type="EMBL" id="AOR73624.1"/>
    </source>
</evidence>
<dbReference type="InterPro" id="IPR011701">
    <property type="entry name" value="MFS"/>
</dbReference>
<dbReference type="GO" id="GO:0022857">
    <property type="term" value="F:transmembrane transporter activity"/>
    <property type="evidence" value="ECO:0007669"/>
    <property type="project" value="InterPro"/>
</dbReference>
<keyword evidence="3" id="KW-1003">Cell membrane</keyword>
<dbReference type="Pfam" id="PF07690">
    <property type="entry name" value="MFS_1"/>
    <property type="match status" value="1"/>
</dbReference>
<dbReference type="EMBL" id="WHJL01000013">
    <property type="protein sequence ID" value="MPQ34912.1"/>
    <property type="molecule type" value="Genomic_DNA"/>
</dbReference>
<feature type="transmembrane region" description="Helical" evidence="7">
    <location>
        <begin position="321"/>
        <end position="343"/>
    </location>
</feature>
<sequence length="413" mass="45164">MNLSIMDTNVTSEHLPRGWHKTFYTLWIGSFITGMGYSMTMPFISLFINELGHFSRLQLNLYSGLAFAMTFISQAIVSPYWGSLADRKGRKLMCMRASGVMAITIFLTGLSTNVWMIIVLRFLQGAFSGYINNATALMAGETPHSKSGWVMAAMMTAGVTGNLVGPLLGGTLSGWFGYRIPFFITGFLMLVVFFATWFITKEQFTPITKQALKPMGELMHEIPNVKLIVVMFITTMIVQSSVMSIDPIVSLYVKELMHNQGNIAFVAGVVAATPGMGNLVAASKVGHTMDRIGPLKVLIWGLLIATLLFVPMIFTKSPWHLAFWRFLLGLANAALLPAAQTILTLDVPQEAFGRVFSYNQSFQAAGSVLGSVMGSMISGVYSYSAVFAVTGFTLLVNLGLVLLFRGKKTTPTD</sequence>
<dbReference type="PATRIC" id="fig|1613.112.peg.154"/>
<dbReference type="PANTHER" id="PTHR43414:SF6">
    <property type="entry name" value="MULTIDRUG RESISTANCE PROTEIN MDTG"/>
    <property type="match status" value="1"/>
</dbReference>
<evidence type="ECO:0000256" key="1">
    <source>
        <dbReference type="ARBA" id="ARBA00004651"/>
    </source>
</evidence>
<dbReference type="InterPro" id="IPR020846">
    <property type="entry name" value="MFS_dom"/>
</dbReference>
<dbReference type="PROSITE" id="PS50850">
    <property type="entry name" value="MFS"/>
    <property type="match status" value="1"/>
</dbReference>